<organism evidence="1 2">
    <name type="scientific">Colletotrichum sojae</name>
    <dbReference type="NCBI Taxonomy" id="2175907"/>
    <lineage>
        <taxon>Eukaryota</taxon>
        <taxon>Fungi</taxon>
        <taxon>Dikarya</taxon>
        <taxon>Ascomycota</taxon>
        <taxon>Pezizomycotina</taxon>
        <taxon>Sordariomycetes</taxon>
        <taxon>Hypocreomycetidae</taxon>
        <taxon>Glomerellales</taxon>
        <taxon>Glomerellaceae</taxon>
        <taxon>Colletotrichum</taxon>
        <taxon>Colletotrichum orchidearum species complex</taxon>
    </lineage>
</organism>
<keyword evidence="2" id="KW-1185">Reference proteome</keyword>
<dbReference type="EMBL" id="WIGN01000170">
    <property type="protein sequence ID" value="KAF6805952.1"/>
    <property type="molecule type" value="Genomic_DNA"/>
</dbReference>
<evidence type="ECO:0008006" key="3">
    <source>
        <dbReference type="Google" id="ProtNLM"/>
    </source>
</evidence>
<name>A0A8H6MR14_9PEZI</name>
<comment type="caution">
    <text evidence="1">The sequence shown here is derived from an EMBL/GenBank/DDBJ whole genome shotgun (WGS) entry which is preliminary data.</text>
</comment>
<accession>A0A8H6MR14</accession>
<evidence type="ECO:0000313" key="2">
    <source>
        <dbReference type="Proteomes" id="UP000652219"/>
    </source>
</evidence>
<gene>
    <name evidence="1" type="ORF">CSOJ01_09175</name>
</gene>
<evidence type="ECO:0000313" key="1">
    <source>
        <dbReference type="EMBL" id="KAF6805952.1"/>
    </source>
</evidence>
<dbReference type="Proteomes" id="UP000652219">
    <property type="component" value="Unassembled WGS sequence"/>
</dbReference>
<dbReference type="AlphaFoldDB" id="A0A8H6MR14"/>
<protein>
    <recommendedName>
        <fullName evidence="3">Ankyrin repeat protein</fullName>
    </recommendedName>
</protein>
<proteinExistence type="predicted"/>
<sequence>MNTVLEETLKLGSFRVAAIILYQDAVAESRELTGAPVGRSAWIATNAPYQLGSLSIAAGIRYHAPFRYKPGAEYASEAEFWTWKKRTMEGILAQLEAKFSEEFPHDQEARDRHRERELNLALVQATGADAHSVDAMRFLVESGADVNAGTDFQFAGQAWHSAVDEEAPGLFRAKVDFLLGHGVDVDRVKTFEGIRTPVEFMLRKLRQSFWLSGSVSFVGRGLDYMDFLESRGCLRWPRVAIELPSENEGDAGFPRVVVRDKSEPGARELELIMDDEDASLQKLRKALGCYLYLKLRRQSLEGQLTADDLVVQCERTLAKYRGLPPALKRLEELYETWVGCEAGA</sequence>
<reference evidence="1 2" key="1">
    <citation type="journal article" date="2020" name="Phytopathology">
        <title>Genome Sequence Resources of Colletotrichum truncatum, C. plurivorum, C. musicola, and C. sojae: Four Species Pathogenic to Soybean (Glycine max).</title>
        <authorList>
            <person name="Rogerio F."/>
            <person name="Boufleur T.R."/>
            <person name="Ciampi-Guillardi M."/>
            <person name="Sukno S.A."/>
            <person name="Thon M.R."/>
            <person name="Massola Junior N.S."/>
            <person name="Baroncelli R."/>
        </authorList>
    </citation>
    <scope>NUCLEOTIDE SEQUENCE [LARGE SCALE GENOMIC DNA]</scope>
    <source>
        <strain evidence="1 2">LFN0009</strain>
    </source>
</reference>